<comment type="caution">
    <text evidence="2">The sequence shown here is derived from an EMBL/GenBank/DDBJ whole genome shotgun (WGS) entry which is preliminary data.</text>
</comment>
<proteinExistence type="predicted"/>
<feature type="compositionally biased region" description="Polar residues" evidence="1">
    <location>
        <begin position="576"/>
        <end position="590"/>
    </location>
</feature>
<organism evidence="2 3">
    <name type="scientific">Centaurea solstitialis</name>
    <name type="common">yellow star-thistle</name>
    <dbReference type="NCBI Taxonomy" id="347529"/>
    <lineage>
        <taxon>Eukaryota</taxon>
        <taxon>Viridiplantae</taxon>
        <taxon>Streptophyta</taxon>
        <taxon>Embryophyta</taxon>
        <taxon>Tracheophyta</taxon>
        <taxon>Spermatophyta</taxon>
        <taxon>Magnoliopsida</taxon>
        <taxon>eudicotyledons</taxon>
        <taxon>Gunneridae</taxon>
        <taxon>Pentapetalae</taxon>
        <taxon>asterids</taxon>
        <taxon>campanulids</taxon>
        <taxon>Asterales</taxon>
        <taxon>Asteraceae</taxon>
        <taxon>Carduoideae</taxon>
        <taxon>Cardueae</taxon>
        <taxon>Centaureinae</taxon>
        <taxon>Centaurea</taxon>
    </lineage>
</organism>
<protein>
    <submittedName>
        <fullName evidence="2">Uncharacterized protein</fullName>
    </submittedName>
</protein>
<feature type="compositionally biased region" description="Gly residues" evidence="1">
    <location>
        <begin position="595"/>
        <end position="608"/>
    </location>
</feature>
<gene>
    <name evidence="2" type="ORF">OSB04_008598</name>
</gene>
<reference evidence="2" key="1">
    <citation type="submission" date="2023-03" db="EMBL/GenBank/DDBJ databases">
        <title>Chromosome-scale reference genome and RAD-based genetic map of yellow starthistle (Centaurea solstitialis) reveal putative structural variation and QTLs associated with invader traits.</title>
        <authorList>
            <person name="Reatini B."/>
            <person name="Cang F.A."/>
            <person name="Jiang Q."/>
            <person name="Mckibben M.T.W."/>
            <person name="Barker M.S."/>
            <person name="Rieseberg L.H."/>
            <person name="Dlugosch K.M."/>
        </authorList>
    </citation>
    <scope>NUCLEOTIDE SEQUENCE</scope>
    <source>
        <strain evidence="2">CAN-66</strain>
        <tissue evidence="2">Leaf</tissue>
    </source>
</reference>
<feature type="region of interest" description="Disordered" evidence="1">
    <location>
        <begin position="561"/>
        <end position="608"/>
    </location>
</feature>
<keyword evidence="3" id="KW-1185">Reference proteome</keyword>
<feature type="compositionally biased region" description="Low complexity" evidence="1">
    <location>
        <begin position="561"/>
        <end position="570"/>
    </location>
</feature>
<accession>A0AA38U6N0</accession>
<evidence type="ECO:0000313" key="3">
    <source>
        <dbReference type="Proteomes" id="UP001172457"/>
    </source>
</evidence>
<dbReference type="Proteomes" id="UP001172457">
    <property type="component" value="Chromosome 2"/>
</dbReference>
<evidence type="ECO:0000313" key="2">
    <source>
        <dbReference type="EMBL" id="KAJ9563438.1"/>
    </source>
</evidence>
<feature type="region of interest" description="Disordered" evidence="1">
    <location>
        <begin position="1"/>
        <end position="44"/>
    </location>
</feature>
<dbReference type="AlphaFoldDB" id="A0AA38U6N0"/>
<evidence type="ECO:0000256" key="1">
    <source>
        <dbReference type="SAM" id="MobiDB-lite"/>
    </source>
</evidence>
<dbReference type="EMBL" id="JARYMX010000002">
    <property type="protein sequence ID" value="KAJ9563438.1"/>
    <property type="molecule type" value="Genomic_DNA"/>
</dbReference>
<name>A0AA38U6N0_9ASTR</name>
<sequence length="835" mass="92103">MDSGDDEHELMVADATPVHSVGTPVHTAEEEAGGARRQRCRPRRRKTVAATVHTAEEQGAGRRGNRLQRWKKKSAAMGLIITVDFYDQGSKPLPAIRSESCRITQFAPQTYVINNNNRLGFRDSNSKSFRYYSENRGGKVLASMESRRYIDGRKDDCRPVMPALPSHDRRHLKPPSSHQNSSAKLLALRLAFYMNSWLGTTATTSIFIAAPITDWLDGYLARRLMVAAMLVLLCTRPPEAAMFGQLPWLLTVPSIAIIGRERYPRPHWVQTNPRQFWAESRLLKHAARGRSPRLAISALDNSTAVKDPYVQSYGRQRFSGRLEHMASRSIWCVRKQVRPKGRNWKGERSTEPHQSGKQNFNHRLQVPGVLEVAEAQQFNRGGVLPTVALASTVVVWVWKQLDCDTLRVVQVQFMAYEPSFRLLFLADRVGQQLKFEYCVSWLTVTKGDIPSKSTYDQPNPQNHLAGVTAVASVTTFTATAFTATVAIRTVAIVNGNVDAATLPPFPTFPGTGTANTSCHVATIAARTTVASLGTVAIFITGATVNTLVASSVTTNKTFFTTTTSSTSSNFEKTRENGSPTQRHSSVYQKTRNCDGGTGRDGGKGGKGGHGGNMTGCIGCARAGKDGEGGKGGSIDVTVHDRDCPYRDGGSKGRGGKGGDGGNGGHTRWFCGLGIDLTRSHGNSLVSPDPKLFVPTPKESGCASDGSGEKTKTAIGFRYVNQDPLGFGFRFRVDFGRIWITTLAFFNDASSNNGFKKSSICLHFRNYYKENNKQSTTRLWHNGYGLWRKWLVNPSIPDNDVGRNVEEMALKFLEAQDWGYQTRPDIWREDDLEGYN</sequence>